<dbReference type="InterPro" id="IPR003959">
    <property type="entry name" value="ATPase_AAA_core"/>
</dbReference>
<feature type="compositionally biased region" description="Low complexity" evidence="1">
    <location>
        <begin position="143"/>
        <end position="160"/>
    </location>
</feature>
<keyword evidence="4" id="KW-1185">Reference proteome</keyword>
<dbReference type="InterPro" id="IPR003593">
    <property type="entry name" value="AAA+_ATPase"/>
</dbReference>
<feature type="domain" description="AAA+ ATPase" evidence="2">
    <location>
        <begin position="509"/>
        <end position="685"/>
    </location>
</feature>
<dbReference type="PANTHER" id="PTHR23077:SF117">
    <property type="entry name" value="AAA+ ATPASE DOMAIN-CONTAINING PROTEIN"/>
    <property type="match status" value="1"/>
</dbReference>
<feature type="region of interest" description="Disordered" evidence="1">
    <location>
        <begin position="268"/>
        <end position="292"/>
    </location>
</feature>
<reference evidence="3 4" key="1">
    <citation type="journal article" date="2010" name="Nature">
        <title>The Ectocarpus genome and the independent evolution of multicellularity in brown algae.</title>
        <authorList>
            <person name="Cock J.M."/>
            <person name="Sterck L."/>
            <person name="Rouze P."/>
            <person name="Scornet D."/>
            <person name="Allen A.E."/>
            <person name="Amoutzias G."/>
            <person name="Anthouard V."/>
            <person name="Artiguenave F."/>
            <person name="Aury J.M."/>
            <person name="Badger J.H."/>
            <person name="Beszteri B."/>
            <person name="Billiau K."/>
            <person name="Bonnet E."/>
            <person name="Bothwell J.H."/>
            <person name="Bowler C."/>
            <person name="Boyen C."/>
            <person name="Brownlee C."/>
            <person name="Carrano C.J."/>
            <person name="Charrier B."/>
            <person name="Cho G.Y."/>
            <person name="Coelho S.M."/>
            <person name="Collen J."/>
            <person name="Corre E."/>
            <person name="Da Silva C."/>
            <person name="Delage L."/>
            <person name="Delaroque N."/>
            <person name="Dittami S.M."/>
            <person name="Doulbeau S."/>
            <person name="Elias M."/>
            <person name="Farnham G."/>
            <person name="Gachon C.M."/>
            <person name="Gschloessl B."/>
            <person name="Heesch S."/>
            <person name="Jabbari K."/>
            <person name="Jubin C."/>
            <person name="Kawai H."/>
            <person name="Kimura K."/>
            <person name="Kloareg B."/>
            <person name="Kupper F.C."/>
            <person name="Lang D."/>
            <person name="Le Bail A."/>
            <person name="Leblanc C."/>
            <person name="Lerouge P."/>
            <person name="Lohr M."/>
            <person name="Lopez P.J."/>
            <person name="Martens C."/>
            <person name="Maumus F."/>
            <person name="Michel G."/>
            <person name="Miranda-Saavedra D."/>
            <person name="Morales J."/>
            <person name="Moreau H."/>
            <person name="Motomura T."/>
            <person name="Nagasato C."/>
            <person name="Napoli C.A."/>
            <person name="Nelson D.R."/>
            <person name="Nyvall-Collen P."/>
            <person name="Peters A.F."/>
            <person name="Pommier C."/>
            <person name="Potin P."/>
            <person name="Poulain J."/>
            <person name="Quesneville H."/>
            <person name="Read B."/>
            <person name="Rensing S.A."/>
            <person name="Ritter A."/>
            <person name="Rousvoal S."/>
            <person name="Samanta M."/>
            <person name="Samson G."/>
            <person name="Schroeder D.C."/>
            <person name="Segurens B."/>
            <person name="Strittmatter M."/>
            <person name="Tonon T."/>
            <person name="Tregear J.W."/>
            <person name="Valentin K."/>
            <person name="von Dassow P."/>
            <person name="Yamagishi T."/>
            <person name="Van de Peer Y."/>
            <person name="Wincker P."/>
        </authorList>
    </citation>
    <scope>NUCLEOTIDE SEQUENCE [LARGE SCALE GENOMIC DNA]</scope>
    <source>
        <strain evidence="4">Ec32 / CCAP1310/4</strain>
    </source>
</reference>
<dbReference type="eggNOG" id="KOG0730">
    <property type="taxonomic scope" value="Eukaryota"/>
</dbReference>
<gene>
    <name evidence="3" type="ORF">Esi_0173_0011</name>
</gene>
<dbReference type="FunFam" id="3.40.50.300:FF:001440">
    <property type="entry name" value="ATPase, AAA family protein"/>
    <property type="match status" value="1"/>
</dbReference>
<dbReference type="Pfam" id="PF00004">
    <property type="entry name" value="AAA"/>
    <property type="match status" value="2"/>
</dbReference>
<dbReference type="Gene3D" id="3.40.50.300">
    <property type="entry name" value="P-loop containing nucleotide triphosphate hydrolases"/>
    <property type="match status" value="2"/>
</dbReference>
<dbReference type="Gene3D" id="1.10.8.60">
    <property type="match status" value="2"/>
</dbReference>
<evidence type="ECO:0000259" key="2">
    <source>
        <dbReference type="SMART" id="SM00382"/>
    </source>
</evidence>
<dbReference type="PANTHER" id="PTHR23077">
    <property type="entry name" value="AAA-FAMILY ATPASE"/>
    <property type="match status" value="1"/>
</dbReference>
<proteinExistence type="predicted"/>
<dbReference type="InterPro" id="IPR041569">
    <property type="entry name" value="AAA_lid_3"/>
</dbReference>
<dbReference type="InterPro" id="IPR027417">
    <property type="entry name" value="P-loop_NTPase"/>
</dbReference>
<feature type="compositionally biased region" description="Basic and acidic residues" evidence="1">
    <location>
        <begin position="409"/>
        <end position="425"/>
    </location>
</feature>
<feature type="region of interest" description="Disordered" evidence="1">
    <location>
        <begin position="1047"/>
        <end position="1078"/>
    </location>
</feature>
<evidence type="ECO:0000313" key="4">
    <source>
        <dbReference type="Proteomes" id="UP000002630"/>
    </source>
</evidence>
<evidence type="ECO:0000256" key="1">
    <source>
        <dbReference type="SAM" id="MobiDB-lite"/>
    </source>
</evidence>
<dbReference type="GO" id="GO:0016887">
    <property type="term" value="F:ATP hydrolysis activity"/>
    <property type="evidence" value="ECO:0007669"/>
    <property type="project" value="InterPro"/>
</dbReference>
<sequence length="1117" mass="114748">MSARCQVHPAVMQDLGLYPGDPVLALTLVGGRSSSAAAASSLISAAAAGSESVGGTASGVFKGPAPTADNFAPGGTLELRCLLCTIWANPHLALAETAVDGRIHIPVPASALAVAAPSDAPLPITGAVAATTECPADAPSPPSDAARAAAAESPSPTATTVDPPAQNLIARFLRAANASGREAEKDGEGYQVVGIVPVRSLRNGPGTGTPVGRRAGRGGDASPPAAGRVSARVLRSSRRHRGSAVGFLGGMGGTAVAAAAGVTGGIPGESDASSLPASPPAFEHSFQQRQQQRYLPPEYTSLLKRSLRHLVVTDSCEVAVPSCPRSTGTILEGPTAAGVGESANGDGGGSGDGGGKEHLPADGTTFLRIGVGDKGGGDGRRGEGGALTSLLGGAVCVVGPESLVLVESEESRGVGARDSDVEAGPRHKGVRVLDGASAGGRGSPGNDRQRREEVSREPRPRDGGNRGVRKVSTMTPTEALMELMLLPMTATTPAKAAGGAELKPLESLVPRGVLLTGPPGVGKTFAVRSAVEAVRNAAPRPSFSGTGRGEMDGPFQVRLTTLNGAEILSLGQWEACQALRDAFSAAEEWSKGEGGGRARGNRCAVIFLDEADALLARRDRDGDKAGGGEGARALAQLLTLMDGFRGAEGSSHVIVVGATNRPGALDPALRRPGRFDRELALAPPDVKERADILRHHLMRVKVAGGESTIETVSRKCVGYVGADLAALAREAALLAARTQASRPSRHDGEENRPLAAASKEALVEPEHLSLAMEKVGASSLRGHQVTVPDTPWSDIGGMEEAKARLRQAVEWPVVHKASFDRMGLTPPRGILLFGPPGCSKTTLVRAAATAAGATFVCLSGADVFSPYLGEAEAEIRQAFRIARNAAPAILFFDEIDAIVCNRGGGGKGSASSAESRVLATFLTEMDGVGSLKGDGVVVVGATNRPEAVDRALLRPGRFDQVVYAPLPEENARRQIFEVHTRRMAVDREDVDFLRLAGVTKGLTGAEIEGVCREAAMSAIREAGFGGDADSSTDASSIAAINTTTSSSTIAADSCRQSEDDVGPEEVQQATTMGRGKERRSAAVAMRHLMAAAEAAAARPGVTQEMMQGYNRFASGLA</sequence>
<dbReference type="SUPFAM" id="SSF52540">
    <property type="entry name" value="P-loop containing nucleoside triphosphate hydrolases"/>
    <property type="match status" value="2"/>
</dbReference>
<dbReference type="OrthoDB" id="5421at2759"/>
<feature type="region of interest" description="Disordered" evidence="1">
    <location>
        <begin position="329"/>
        <end position="380"/>
    </location>
</feature>
<dbReference type="GO" id="GO:0005524">
    <property type="term" value="F:ATP binding"/>
    <property type="evidence" value="ECO:0007669"/>
    <property type="project" value="InterPro"/>
</dbReference>
<dbReference type="SMART" id="SM00382">
    <property type="entry name" value="AAA"/>
    <property type="match status" value="2"/>
</dbReference>
<dbReference type="EMBL" id="FN649760">
    <property type="protein sequence ID" value="CBJ30073.1"/>
    <property type="molecule type" value="Genomic_DNA"/>
</dbReference>
<dbReference type="InParanoid" id="D7FN09"/>
<name>D7FN09_ECTSI</name>
<dbReference type="STRING" id="2880.D7FN09"/>
<feature type="region of interest" description="Disordered" evidence="1">
    <location>
        <begin position="738"/>
        <end position="759"/>
    </location>
</feature>
<dbReference type="PROSITE" id="PS00674">
    <property type="entry name" value="AAA"/>
    <property type="match status" value="2"/>
</dbReference>
<dbReference type="Pfam" id="PF17862">
    <property type="entry name" value="AAA_lid_3"/>
    <property type="match status" value="2"/>
</dbReference>
<evidence type="ECO:0000313" key="3">
    <source>
        <dbReference type="EMBL" id="CBJ30073.1"/>
    </source>
</evidence>
<dbReference type="Proteomes" id="UP000002630">
    <property type="component" value="Unassembled WGS sequence"/>
</dbReference>
<feature type="domain" description="AAA+ ATPase" evidence="2">
    <location>
        <begin position="826"/>
        <end position="968"/>
    </location>
</feature>
<accession>D7FN09</accession>
<feature type="region of interest" description="Disordered" evidence="1">
    <location>
        <begin position="408"/>
        <end position="474"/>
    </location>
</feature>
<feature type="region of interest" description="Disordered" evidence="1">
    <location>
        <begin position="201"/>
        <end position="228"/>
    </location>
</feature>
<protein>
    <submittedName>
        <fullName evidence="3">EstExt_Genewise1.C_60040</fullName>
    </submittedName>
</protein>
<dbReference type="InterPro" id="IPR050168">
    <property type="entry name" value="AAA_ATPase_domain"/>
</dbReference>
<feature type="compositionally biased region" description="Basic and acidic residues" evidence="1">
    <location>
        <begin position="447"/>
        <end position="464"/>
    </location>
</feature>
<dbReference type="AlphaFoldDB" id="D7FN09"/>
<feature type="region of interest" description="Disordered" evidence="1">
    <location>
        <begin position="133"/>
        <end position="164"/>
    </location>
</feature>
<dbReference type="InterPro" id="IPR003960">
    <property type="entry name" value="ATPase_AAA_CS"/>
</dbReference>
<organism evidence="3 4">
    <name type="scientific">Ectocarpus siliculosus</name>
    <name type="common">Brown alga</name>
    <name type="synonym">Conferva siliculosa</name>
    <dbReference type="NCBI Taxonomy" id="2880"/>
    <lineage>
        <taxon>Eukaryota</taxon>
        <taxon>Sar</taxon>
        <taxon>Stramenopiles</taxon>
        <taxon>Ochrophyta</taxon>
        <taxon>PX clade</taxon>
        <taxon>Phaeophyceae</taxon>
        <taxon>Ectocarpales</taxon>
        <taxon>Ectocarpaceae</taxon>
        <taxon>Ectocarpus</taxon>
    </lineage>
</organism>